<dbReference type="STRING" id="880073.Cabys_2176"/>
<dbReference type="Gene3D" id="2.40.160.50">
    <property type="entry name" value="membrane protein fhac: a member of the omp85/tpsb transporter family"/>
    <property type="match status" value="1"/>
</dbReference>
<organism evidence="4 5">
    <name type="scientific">Caldithrix abyssi DSM 13497</name>
    <dbReference type="NCBI Taxonomy" id="880073"/>
    <lineage>
        <taxon>Bacteria</taxon>
        <taxon>Pseudomonadati</taxon>
        <taxon>Calditrichota</taxon>
        <taxon>Calditrichia</taxon>
        <taxon>Calditrichales</taxon>
        <taxon>Calditrichaceae</taxon>
        <taxon>Caldithrix</taxon>
    </lineage>
</organism>
<gene>
    <name evidence="4" type="ORF">Calab_3280</name>
</gene>
<evidence type="ECO:0000256" key="2">
    <source>
        <dbReference type="ARBA" id="ARBA00023136"/>
    </source>
</evidence>
<keyword evidence="5" id="KW-1185">Reference proteome</keyword>
<accession>H1XV51</accession>
<keyword evidence="2" id="KW-0472">Membrane</keyword>
<dbReference type="OrthoDB" id="9771071at2"/>
<dbReference type="AlphaFoldDB" id="H1XV51"/>
<dbReference type="InParanoid" id="H1XV51"/>
<dbReference type="InterPro" id="IPR000184">
    <property type="entry name" value="Bac_surfAg_D15"/>
</dbReference>
<feature type="domain" description="Bacterial surface antigen (D15)" evidence="3">
    <location>
        <begin position="138"/>
        <end position="378"/>
    </location>
</feature>
<dbReference type="RefSeq" id="WP_006930270.1">
    <property type="nucleotide sequence ID" value="NZ_CM001402.1"/>
</dbReference>
<reference evidence="4 5" key="1">
    <citation type="submission" date="2011-09" db="EMBL/GenBank/DDBJ databases">
        <title>The permanent draft genome of Caldithrix abyssi DSM 13497.</title>
        <authorList>
            <consortium name="US DOE Joint Genome Institute (JGI-PGF)"/>
            <person name="Lucas S."/>
            <person name="Han J."/>
            <person name="Lapidus A."/>
            <person name="Bruce D."/>
            <person name="Goodwin L."/>
            <person name="Pitluck S."/>
            <person name="Peters L."/>
            <person name="Kyrpides N."/>
            <person name="Mavromatis K."/>
            <person name="Ivanova N."/>
            <person name="Mikhailova N."/>
            <person name="Chertkov O."/>
            <person name="Detter J.C."/>
            <person name="Tapia R."/>
            <person name="Han C."/>
            <person name="Land M."/>
            <person name="Hauser L."/>
            <person name="Markowitz V."/>
            <person name="Cheng J.-F."/>
            <person name="Hugenholtz P."/>
            <person name="Woyke T."/>
            <person name="Wu D."/>
            <person name="Spring S."/>
            <person name="Brambilla E."/>
            <person name="Klenk H.-P."/>
            <person name="Eisen J.A."/>
        </authorList>
    </citation>
    <scope>NUCLEOTIDE SEQUENCE [LARGE SCALE GENOMIC DNA]</scope>
    <source>
        <strain evidence="4 5">DSM 13497</strain>
    </source>
</reference>
<dbReference type="EMBL" id="CM001402">
    <property type="protein sequence ID" value="EHO42884.1"/>
    <property type="molecule type" value="Genomic_DNA"/>
</dbReference>
<comment type="subcellular location">
    <subcellularLocation>
        <location evidence="1">Membrane</location>
    </subcellularLocation>
</comment>
<evidence type="ECO:0000259" key="3">
    <source>
        <dbReference type="Pfam" id="PF01103"/>
    </source>
</evidence>
<evidence type="ECO:0000256" key="1">
    <source>
        <dbReference type="ARBA" id="ARBA00004370"/>
    </source>
</evidence>
<name>H1XV51_CALAY</name>
<dbReference type="GO" id="GO:0019867">
    <property type="term" value="C:outer membrane"/>
    <property type="evidence" value="ECO:0007669"/>
    <property type="project" value="InterPro"/>
</dbReference>
<dbReference type="Proteomes" id="UP000004671">
    <property type="component" value="Chromosome"/>
</dbReference>
<dbReference type="HOGENOM" id="CLU_046092_0_0_0"/>
<evidence type="ECO:0000313" key="4">
    <source>
        <dbReference type="EMBL" id="EHO42884.1"/>
    </source>
</evidence>
<sequence precursor="true">MKQRINLQRILSSGRMRYVAVISILFLTLPFKAFSAGARNVKTDARTRQAASYERNQSEMIKSDSVQTAAAGERISYGSAFSYVGFPVVLYMPETSVIFGGGATVTMRDESQSEDDRPNCFHTQVIYTLKNQFAIKLEPEFYFDSYKWQLRAMIAYQKFPDTFYGMGNRNSKEEAVNFTTEDFVFYAGLTRRVYNQLRLGFWFNAQKTNVLKIETGGLLDRDDLKGINGGAICGIGPVIEWDSRDNIFYPTSGAWLQFNAAFYRKGLGSAFHYNSYMADLRYYFSPAESHIIAVQFLGKSVDGEIPFNKYVLLESMRGINGSRFRDKKMFLSQIEYRYPVHKRFAGVVFGALGDVVNNLQNYELKTLKYSFGFGIRYLISPQEKIHLRVDVGVSRWGINPYFQISEAF</sequence>
<proteinExistence type="predicted"/>
<dbReference type="Pfam" id="PF01103">
    <property type="entry name" value="Omp85"/>
    <property type="match status" value="1"/>
</dbReference>
<evidence type="ECO:0000313" key="5">
    <source>
        <dbReference type="Proteomes" id="UP000004671"/>
    </source>
</evidence>
<protein>
    <recommendedName>
        <fullName evidence="3">Bacterial surface antigen (D15) domain-containing protein</fullName>
    </recommendedName>
</protein>
<dbReference type="eggNOG" id="COG4775">
    <property type="taxonomic scope" value="Bacteria"/>
</dbReference>
<dbReference type="PaxDb" id="880073-Calab_3280"/>